<dbReference type="PANTHER" id="PTHR43569">
    <property type="entry name" value="AMIDOHYDROLASE"/>
    <property type="match status" value="1"/>
</dbReference>
<dbReference type="Proteomes" id="UP001321249">
    <property type="component" value="Unassembled WGS sequence"/>
</dbReference>
<dbReference type="InterPro" id="IPR006680">
    <property type="entry name" value="Amidohydro-rel"/>
</dbReference>
<evidence type="ECO:0000259" key="2">
    <source>
        <dbReference type="Pfam" id="PF04909"/>
    </source>
</evidence>
<dbReference type="Pfam" id="PF04909">
    <property type="entry name" value="Amidohydro_2"/>
    <property type="match status" value="1"/>
</dbReference>
<proteinExistence type="inferred from homology"/>
<evidence type="ECO:0000313" key="5">
    <source>
        <dbReference type="Proteomes" id="UP001219901"/>
    </source>
</evidence>
<gene>
    <name evidence="3" type="ORF">GKO46_10040</name>
    <name evidence="4" type="ORF">GKO48_11500</name>
</gene>
<protein>
    <submittedName>
        <fullName evidence="4">Amidohydrolase family protein</fullName>
    </submittedName>
</protein>
<evidence type="ECO:0000313" key="4">
    <source>
        <dbReference type="EMBL" id="WFG40212.1"/>
    </source>
</evidence>
<dbReference type="Gene3D" id="3.20.20.140">
    <property type="entry name" value="Metal-dependent hydrolases"/>
    <property type="match status" value="1"/>
</dbReference>
<dbReference type="Proteomes" id="UP001219901">
    <property type="component" value="Chromosome"/>
</dbReference>
<dbReference type="AlphaFoldDB" id="A0AAJ5ZEY3"/>
<sequence>MLRRCDASVTHWKLRLLLARMTGARVENDSRCCQMIIDSHCHAWGYWPYLPAVPDPENHGSVEQLIHQMDTNGVDRATIVCAQIFQNFDNNDYVAGALNRYPDRLEQFADVDSMWSDTYHTPGAAKRLEQAAERWPMRAFTHYVAGEDDGSWFNSQDGIDFLGTAEQLGLIASISMGPHHQNELRKAVERHPNLNFLFHHMSGLRAYGDDAKVNVTNVIETSKLPNAYLKLSGFHYLTDKTWNFPYKDTRWVYEECYEAFGTNMVWGSDFPVVKKSMTHLQAIEAFRTHCDFVNDADKAAILGGTLERLLDQTRAVNK</sequence>
<evidence type="ECO:0000313" key="6">
    <source>
        <dbReference type="Proteomes" id="UP001321249"/>
    </source>
</evidence>
<name>A0AAJ5ZEY3_9CHLR</name>
<evidence type="ECO:0000256" key="1">
    <source>
        <dbReference type="ARBA" id="ARBA00038310"/>
    </source>
</evidence>
<dbReference type="EMBL" id="WMBE01000003">
    <property type="protein sequence ID" value="MDG0867408.1"/>
    <property type="molecule type" value="Genomic_DNA"/>
</dbReference>
<keyword evidence="5" id="KW-1185">Reference proteome</keyword>
<comment type="similarity">
    <text evidence="1">Belongs to the metallo-dependent hydrolases superfamily.</text>
</comment>
<dbReference type="GO" id="GO:0016787">
    <property type="term" value="F:hydrolase activity"/>
    <property type="evidence" value="ECO:0007669"/>
    <property type="project" value="InterPro"/>
</dbReference>
<reference evidence="5 6" key="1">
    <citation type="submission" date="2019-11" db="EMBL/GenBank/DDBJ databases">
        <authorList>
            <person name="Cho J.-C."/>
        </authorList>
    </citation>
    <scope>NUCLEOTIDE SEQUENCE [LARGE SCALE GENOMIC DNA]</scope>
    <source>
        <strain evidence="4 5">JH1073</strain>
        <strain evidence="3 6">JH702</strain>
    </source>
</reference>
<dbReference type="EMBL" id="CP046147">
    <property type="protein sequence ID" value="WFG40212.1"/>
    <property type="molecule type" value="Genomic_DNA"/>
</dbReference>
<evidence type="ECO:0000313" key="3">
    <source>
        <dbReference type="EMBL" id="MDG0867408.1"/>
    </source>
</evidence>
<reference evidence="4" key="2">
    <citation type="journal article" date="2023" name="Nat. Commun.">
        <title>Cultivation of marine bacteria of the SAR202 clade.</title>
        <authorList>
            <person name="Lim Y."/>
            <person name="Seo J.H."/>
            <person name="Giovannoni S.J."/>
            <person name="Kang I."/>
            <person name="Cho J.C."/>
        </authorList>
    </citation>
    <scope>NUCLEOTIDE SEQUENCE</scope>
    <source>
        <strain evidence="4">JH1073</strain>
    </source>
</reference>
<feature type="domain" description="Amidohydrolase-related" evidence="2">
    <location>
        <begin position="37"/>
        <end position="310"/>
    </location>
</feature>
<dbReference type="InterPro" id="IPR032466">
    <property type="entry name" value="Metal_Hydrolase"/>
</dbReference>
<reference evidence="5" key="3">
    <citation type="submission" date="2023-06" db="EMBL/GenBank/DDBJ databases">
        <title>Pangenomics reveal diversification of enzyme families and niche specialization in globally abundant SAR202 bacteria.</title>
        <authorList>
            <person name="Saw J.H.W."/>
        </authorList>
    </citation>
    <scope>NUCLEOTIDE SEQUENCE [LARGE SCALE GENOMIC DNA]</scope>
    <source>
        <strain evidence="5">JH1073</strain>
    </source>
</reference>
<dbReference type="RefSeq" id="WP_434061953.1">
    <property type="nucleotide sequence ID" value="NZ_WMBD01000003.1"/>
</dbReference>
<dbReference type="PANTHER" id="PTHR43569:SF2">
    <property type="entry name" value="AMIDOHYDROLASE-RELATED DOMAIN-CONTAINING PROTEIN"/>
    <property type="match status" value="1"/>
</dbReference>
<organism evidence="4 5">
    <name type="scientific">Candidatus Lucifugimonas marina</name>
    <dbReference type="NCBI Taxonomy" id="3038979"/>
    <lineage>
        <taxon>Bacteria</taxon>
        <taxon>Bacillati</taxon>
        <taxon>Chloroflexota</taxon>
        <taxon>Dehalococcoidia</taxon>
        <taxon>SAR202 cluster</taxon>
        <taxon>Candidatus Lucifugimonadales</taxon>
        <taxon>Candidatus Lucifugimonadaceae</taxon>
        <taxon>Candidatus Lucifugimonas</taxon>
    </lineage>
</organism>
<dbReference type="InterPro" id="IPR052350">
    <property type="entry name" value="Metallo-dep_Lactonases"/>
</dbReference>
<accession>A0AAJ5ZEY3</accession>
<dbReference type="SUPFAM" id="SSF51556">
    <property type="entry name" value="Metallo-dependent hydrolases"/>
    <property type="match status" value="1"/>
</dbReference>